<dbReference type="Gene3D" id="1.20.1280.50">
    <property type="match status" value="1"/>
</dbReference>
<dbReference type="Proteomes" id="UP001476247">
    <property type="component" value="Unassembled WGS sequence"/>
</dbReference>
<keyword evidence="3" id="KW-1185">Reference proteome</keyword>
<reference evidence="2 3" key="1">
    <citation type="submission" date="2024-04" db="EMBL/GenBank/DDBJ databases">
        <title>genome sequences of Mucor flavus KT1a and Helicostylum pulchrum KT1b strains isolation_sourced from the surface of a dry-aged beef.</title>
        <authorList>
            <person name="Toyotome T."/>
            <person name="Hosono M."/>
            <person name="Torimaru M."/>
            <person name="Fukuda K."/>
            <person name="Mikami N."/>
        </authorList>
    </citation>
    <scope>NUCLEOTIDE SEQUENCE [LARGE SCALE GENOMIC DNA]</scope>
    <source>
        <strain evidence="2 3">KT1b</strain>
    </source>
</reference>
<dbReference type="EMBL" id="BAABUJ010000014">
    <property type="protein sequence ID" value="GAA5799962.1"/>
    <property type="molecule type" value="Genomic_DNA"/>
</dbReference>
<dbReference type="InterPro" id="IPR001810">
    <property type="entry name" value="F-box_dom"/>
</dbReference>
<evidence type="ECO:0000259" key="1">
    <source>
        <dbReference type="PROSITE" id="PS50181"/>
    </source>
</evidence>
<dbReference type="Pfam" id="PF12937">
    <property type="entry name" value="F-box-like"/>
    <property type="match status" value="1"/>
</dbReference>
<dbReference type="SUPFAM" id="SSF52047">
    <property type="entry name" value="RNI-like"/>
    <property type="match status" value="1"/>
</dbReference>
<dbReference type="InterPro" id="IPR036047">
    <property type="entry name" value="F-box-like_dom_sf"/>
</dbReference>
<dbReference type="InterPro" id="IPR032675">
    <property type="entry name" value="LRR_dom_sf"/>
</dbReference>
<evidence type="ECO:0000313" key="2">
    <source>
        <dbReference type="EMBL" id="GAA5799962.1"/>
    </source>
</evidence>
<comment type="caution">
    <text evidence="2">The sequence shown here is derived from an EMBL/GenBank/DDBJ whole genome shotgun (WGS) entry which is preliminary data.</text>
</comment>
<accession>A0ABP9XYY4</accession>
<sequence length="637" mass="74470">MNLPYEIYLQIFKLLDKPTISNCAIVCKDWTVPAFQVYYKEIAINEHGDALKASLYQEPCFKYCLWTEKVYIRQDRYGYHQGARKPEDPLTEQAFLKFFEYFPNLKIIEIIESDYTKCLRDIDSSQYLTRLEQIIFKERSYSEWDDLYCTIYYNFRASLAHISLHHARKSALESQYGGILSYLRQFKKLTHLAYYNSSSYYVTVYKVQVACPSLTSIKMYDYRMIPPAFQDDSNVFYQHSHLKELSVTFANVTSNYIEYIAKCLPKSVESLDISINDIDFYDWIDQVGIDNALKLAQVMSKLFSASLEWVPDKEYETKHENSGESDMTIFFKMLNVFKGDKKVSCTASFSDFRSIHNSISFFGEDLRIHYGLNYVDLFDDSEGKLVLEMVVPDRTISVIGPEVINSLMFFMCVTDPDLAFKILKYSLTNCPHLQSLEINGVNTPRQECILSSSIDRFRKRVEKYDPVTISAEALKAVNLKGFLPSQECFDLLSCYLPGILGFTCKSERGNRFDNSEVPQDYVVDLTQFKSLQEFYFDIGLVSTSLTRLVKFEFTDGETSYYQFREKKDTMFESISLEDIQNNQTFFISLITFRCEKIEKFAFYSSEKCNIFEFLRGLPQKERLLSYDNEKNFVDLIY</sequence>
<evidence type="ECO:0000313" key="3">
    <source>
        <dbReference type="Proteomes" id="UP001476247"/>
    </source>
</evidence>
<feature type="domain" description="F-box" evidence="1">
    <location>
        <begin position="1"/>
        <end position="42"/>
    </location>
</feature>
<protein>
    <recommendedName>
        <fullName evidence="1">F-box domain-containing protein</fullName>
    </recommendedName>
</protein>
<gene>
    <name evidence="2" type="ORF">HPULCUR_005383</name>
</gene>
<name>A0ABP9XYY4_9FUNG</name>
<dbReference type="SUPFAM" id="SSF81383">
    <property type="entry name" value="F-box domain"/>
    <property type="match status" value="1"/>
</dbReference>
<dbReference type="Gene3D" id="3.80.10.10">
    <property type="entry name" value="Ribonuclease Inhibitor"/>
    <property type="match status" value="1"/>
</dbReference>
<organism evidence="2 3">
    <name type="scientific">Helicostylum pulchrum</name>
    <dbReference type="NCBI Taxonomy" id="562976"/>
    <lineage>
        <taxon>Eukaryota</taxon>
        <taxon>Fungi</taxon>
        <taxon>Fungi incertae sedis</taxon>
        <taxon>Mucoromycota</taxon>
        <taxon>Mucoromycotina</taxon>
        <taxon>Mucoromycetes</taxon>
        <taxon>Mucorales</taxon>
        <taxon>Mucorineae</taxon>
        <taxon>Mucoraceae</taxon>
        <taxon>Helicostylum</taxon>
    </lineage>
</organism>
<dbReference type="PROSITE" id="PS50181">
    <property type="entry name" value="FBOX"/>
    <property type="match status" value="1"/>
</dbReference>
<proteinExistence type="predicted"/>